<feature type="domain" description="HTH gntR-type" evidence="4">
    <location>
        <begin position="1"/>
        <end position="68"/>
    </location>
</feature>
<evidence type="ECO:0000256" key="1">
    <source>
        <dbReference type="ARBA" id="ARBA00023015"/>
    </source>
</evidence>
<dbReference type="PROSITE" id="PS50949">
    <property type="entry name" value="HTH_GNTR"/>
    <property type="match status" value="1"/>
</dbReference>
<evidence type="ECO:0000313" key="6">
    <source>
        <dbReference type="Proteomes" id="UP000812270"/>
    </source>
</evidence>
<name>A0A9E2SGM4_9BACT</name>
<dbReference type="Pfam" id="PF13377">
    <property type="entry name" value="Peripla_BP_3"/>
    <property type="match status" value="1"/>
</dbReference>
<dbReference type="AlphaFoldDB" id="A0A9E2SGM4"/>
<sequence>MKYQQLTDYIISLIESDQLRIGDQIPSLKQFQQQLKMSKETLLKGLNELVEKGIIESIYRKGYFVKTKDIHHSFRIFLLLDKMNIMREQLYGMLVEKLKKNADIDIYFHHHNYKVFEKLIKENLGNYTHYVIATFLKEDVAPLLNLIPEKKRIIIDLNQQGLTGEYSCIYQDYEYDIYHSLVKLKKDLAKYKKLILIAHSEAIHARLVIEGFLQYCAEMKFPYLIQSEIDENNFQKGNAYVTFSRYDTDDVALIKLARKKKLKLGQDIGLISYNDTDVKEILEDGITVISTDFEAMGKSVAQIILEGKTLFKRNPTKVIQRHSL</sequence>
<dbReference type="EMBL" id="JAHSPG010000018">
    <property type="protein sequence ID" value="MBV4360355.1"/>
    <property type="molecule type" value="Genomic_DNA"/>
</dbReference>
<dbReference type="CDD" id="cd07377">
    <property type="entry name" value="WHTH_GntR"/>
    <property type="match status" value="1"/>
</dbReference>
<comment type="caution">
    <text evidence="5">The sequence shown here is derived from an EMBL/GenBank/DDBJ whole genome shotgun (WGS) entry which is preliminary data.</text>
</comment>
<keyword evidence="1" id="KW-0805">Transcription regulation</keyword>
<dbReference type="GO" id="GO:0003700">
    <property type="term" value="F:DNA-binding transcription factor activity"/>
    <property type="evidence" value="ECO:0007669"/>
    <property type="project" value="InterPro"/>
</dbReference>
<proteinExistence type="predicted"/>
<organism evidence="5 6">
    <name type="scientific">Pinibacter aurantiacus</name>
    <dbReference type="NCBI Taxonomy" id="2851599"/>
    <lineage>
        <taxon>Bacteria</taxon>
        <taxon>Pseudomonadati</taxon>
        <taxon>Bacteroidota</taxon>
        <taxon>Chitinophagia</taxon>
        <taxon>Chitinophagales</taxon>
        <taxon>Chitinophagaceae</taxon>
        <taxon>Pinibacter</taxon>
    </lineage>
</organism>
<dbReference type="InterPro" id="IPR046335">
    <property type="entry name" value="LacI/GalR-like_sensor"/>
</dbReference>
<evidence type="ECO:0000256" key="2">
    <source>
        <dbReference type="ARBA" id="ARBA00023125"/>
    </source>
</evidence>
<dbReference type="Proteomes" id="UP000812270">
    <property type="component" value="Unassembled WGS sequence"/>
</dbReference>
<evidence type="ECO:0000313" key="5">
    <source>
        <dbReference type="EMBL" id="MBV4360355.1"/>
    </source>
</evidence>
<keyword evidence="3" id="KW-0804">Transcription</keyword>
<dbReference type="SMART" id="SM00345">
    <property type="entry name" value="HTH_GNTR"/>
    <property type="match status" value="1"/>
</dbReference>
<reference evidence="5" key="1">
    <citation type="submission" date="2021-06" db="EMBL/GenBank/DDBJ databases">
        <authorList>
            <person name="Huq M.A."/>
        </authorList>
    </citation>
    <scope>NUCLEOTIDE SEQUENCE</scope>
    <source>
        <strain evidence="5">MAH-26</strain>
    </source>
</reference>
<keyword evidence="2" id="KW-0238">DNA-binding</keyword>
<accession>A0A9E2SGM4</accession>
<dbReference type="GO" id="GO:0003677">
    <property type="term" value="F:DNA binding"/>
    <property type="evidence" value="ECO:0007669"/>
    <property type="project" value="UniProtKB-KW"/>
</dbReference>
<protein>
    <submittedName>
        <fullName evidence="5">GntR family transcriptional regulator</fullName>
    </submittedName>
</protein>
<dbReference type="InterPro" id="IPR000524">
    <property type="entry name" value="Tscrpt_reg_HTH_GntR"/>
</dbReference>
<dbReference type="PANTHER" id="PTHR38445:SF10">
    <property type="entry name" value="GNTR-FAMILY TRANSCRIPTIONAL REGULATOR"/>
    <property type="match status" value="1"/>
</dbReference>
<evidence type="ECO:0000259" key="4">
    <source>
        <dbReference type="PROSITE" id="PS50949"/>
    </source>
</evidence>
<dbReference type="PANTHER" id="PTHR38445">
    <property type="entry name" value="HTH-TYPE TRANSCRIPTIONAL REPRESSOR YTRA"/>
    <property type="match status" value="1"/>
</dbReference>
<evidence type="ECO:0000256" key="3">
    <source>
        <dbReference type="ARBA" id="ARBA00023163"/>
    </source>
</evidence>
<keyword evidence="6" id="KW-1185">Reference proteome</keyword>
<dbReference type="Pfam" id="PF00392">
    <property type="entry name" value="GntR"/>
    <property type="match status" value="1"/>
</dbReference>
<gene>
    <name evidence="5" type="ORF">KTO63_24540</name>
</gene>